<keyword evidence="1" id="KW-0472">Membrane</keyword>
<keyword evidence="1" id="KW-1133">Transmembrane helix</keyword>
<protein>
    <recommendedName>
        <fullName evidence="4">Lmo0937 family membrane protein</fullName>
    </recommendedName>
</protein>
<dbReference type="Proteomes" id="UP000516117">
    <property type="component" value="Chromosome"/>
</dbReference>
<keyword evidence="3" id="KW-1185">Reference proteome</keyword>
<name>A0A7H0H2Z2_9ACTN</name>
<evidence type="ECO:0000313" key="3">
    <source>
        <dbReference type="Proteomes" id="UP000516117"/>
    </source>
</evidence>
<reference evidence="2 3" key="1">
    <citation type="submission" date="2020-08" db="EMBL/GenBank/DDBJ databases">
        <title>Genome sequence of Tessaracoccus defluvii JCM 17540T.</title>
        <authorList>
            <person name="Hyun D.-W."/>
            <person name="Bae J.-W."/>
        </authorList>
    </citation>
    <scope>NUCLEOTIDE SEQUENCE [LARGE SCALE GENOMIC DNA]</scope>
    <source>
        <strain evidence="2 3">JCM 17540</strain>
    </source>
</reference>
<evidence type="ECO:0000313" key="2">
    <source>
        <dbReference type="EMBL" id="QNP54908.1"/>
    </source>
</evidence>
<proteinExistence type="predicted"/>
<dbReference type="AlphaFoldDB" id="A0A7H0H2Z2"/>
<organism evidence="2 3">
    <name type="scientific">Tessaracoccus defluvii</name>
    <dbReference type="NCBI Taxonomy" id="1285901"/>
    <lineage>
        <taxon>Bacteria</taxon>
        <taxon>Bacillati</taxon>
        <taxon>Actinomycetota</taxon>
        <taxon>Actinomycetes</taxon>
        <taxon>Propionibacteriales</taxon>
        <taxon>Propionibacteriaceae</taxon>
        <taxon>Tessaracoccus</taxon>
    </lineage>
</organism>
<accession>A0A7H0H2Z2</accession>
<gene>
    <name evidence="2" type="ORF">H9L22_11490</name>
</gene>
<feature type="transmembrane region" description="Helical" evidence="1">
    <location>
        <begin position="32"/>
        <end position="52"/>
    </location>
</feature>
<evidence type="ECO:0008006" key="4">
    <source>
        <dbReference type="Google" id="ProtNLM"/>
    </source>
</evidence>
<dbReference type="RefSeq" id="WP_187720044.1">
    <property type="nucleotide sequence ID" value="NZ_BAABBL010000004.1"/>
</dbReference>
<keyword evidence="1" id="KW-0812">Transmembrane</keyword>
<dbReference type="KEGG" id="tdf:H9L22_11490"/>
<dbReference type="EMBL" id="CP060789">
    <property type="protein sequence ID" value="QNP54908.1"/>
    <property type="molecule type" value="Genomic_DNA"/>
</dbReference>
<sequence length="61" mass="6647">MRPDQIALTISTALLAVWFVWACVIGYWPGEGLLVHGIGVAGVVAAVVGQRLRDRSKFPRK</sequence>
<evidence type="ECO:0000256" key="1">
    <source>
        <dbReference type="SAM" id="Phobius"/>
    </source>
</evidence>